<accession>A0ABS6F0G9</accession>
<evidence type="ECO:0000259" key="1">
    <source>
        <dbReference type="SMART" id="SM01321"/>
    </source>
</evidence>
<feature type="domain" description="Transposase IS200-like" evidence="1">
    <location>
        <begin position="9"/>
        <end position="123"/>
    </location>
</feature>
<dbReference type="InterPro" id="IPR002686">
    <property type="entry name" value="Transposase_17"/>
</dbReference>
<dbReference type="Pfam" id="PF01797">
    <property type="entry name" value="Y1_Tnp"/>
    <property type="match status" value="1"/>
</dbReference>
<keyword evidence="3" id="KW-1185">Reference proteome</keyword>
<proteinExistence type="predicted"/>
<sequence>MPRGARIKKQDGIYHIILRSISEIQLFKIDEDKDQFLKYLKKYKIQFGFRLYAYCIMSNHVHLIIDSNGADISRIMHGINQSYAQYYNRKYSRYGHLFQDRFKSKIVESERYFIALSLYIHNNPKDIVKYRNNIEKYRYSSLGIYLGFRKDEEGILDRRMLINLLSGNYKKFKTKYKIMLNMNVSEEEFEKYDFKLEKNYYKYKSDRIVISRNNSHLLILDILLQKFNVKKDVLFLKNNTYICEFKSIFVLLCRNLCNMTYKELGKILINNSQPNLSKLCSKGINLVMKNVKYKNIVDTVYKELCLG</sequence>
<gene>
    <name evidence="2" type="ORF">KQI89_09430</name>
</gene>
<dbReference type="Gene3D" id="1.10.1750.10">
    <property type="match status" value="1"/>
</dbReference>
<dbReference type="PANTHER" id="PTHR34322:SF2">
    <property type="entry name" value="TRANSPOSASE IS200-LIKE DOMAIN-CONTAINING PROTEIN"/>
    <property type="match status" value="1"/>
</dbReference>
<organism evidence="2 3">
    <name type="scientific">Clostridium simiarum</name>
    <dbReference type="NCBI Taxonomy" id="2841506"/>
    <lineage>
        <taxon>Bacteria</taxon>
        <taxon>Bacillati</taxon>
        <taxon>Bacillota</taxon>
        <taxon>Clostridia</taxon>
        <taxon>Eubacteriales</taxon>
        <taxon>Clostridiaceae</taxon>
        <taxon>Clostridium</taxon>
    </lineage>
</organism>
<dbReference type="InterPro" id="IPR036515">
    <property type="entry name" value="Transposase_17_sf"/>
</dbReference>
<comment type="caution">
    <text evidence="2">The sequence shown here is derived from an EMBL/GenBank/DDBJ whole genome shotgun (WGS) entry which is preliminary data.</text>
</comment>
<dbReference type="EMBL" id="JAHLQL010000002">
    <property type="protein sequence ID" value="MBU5591989.1"/>
    <property type="molecule type" value="Genomic_DNA"/>
</dbReference>
<dbReference type="RefSeq" id="WP_032120604.1">
    <property type="nucleotide sequence ID" value="NZ_JAHLQL010000002.1"/>
</dbReference>
<evidence type="ECO:0000313" key="2">
    <source>
        <dbReference type="EMBL" id="MBU5591989.1"/>
    </source>
</evidence>
<dbReference type="SMART" id="SM01321">
    <property type="entry name" value="Y1_Tnp"/>
    <property type="match status" value="1"/>
</dbReference>
<name>A0ABS6F0G9_9CLOT</name>
<evidence type="ECO:0000313" key="3">
    <source>
        <dbReference type="Proteomes" id="UP000736583"/>
    </source>
</evidence>
<dbReference type="SUPFAM" id="SSF143422">
    <property type="entry name" value="Transposase IS200-like"/>
    <property type="match status" value="1"/>
</dbReference>
<protein>
    <submittedName>
        <fullName evidence="2">Transposase</fullName>
    </submittedName>
</protein>
<dbReference type="Gene3D" id="3.30.70.1290">
    <property type="entry name" value="Transposase IS200-like"/>
    <property type="match status" value="1"/>
</dbReference>
<dbReference type="Proteomes" id="UP000736583">
    <property type="component" value="Unassembled WGS sequence"/>
</dbReference>
<dbReference type="PANTHER" id="PTHR34322">
    <property type="entry name" value="TRANSPOSASE, Y1_TNP DOMAIN-CONTAINING"/>
    <property type="match status" value="1"/>
</dbReference>
<reference evidence="2 3" key="1">
    <citation type="submission" date="2021-06" db="EMBL/GenBank/DDBJ databases">
        <authorList>
            <person name="Sun Q."/>
            <person name="Li D."/>
        </authorList>
    </citation>
    <scope>NUCLEOTIDE SEQUENCE [LARGE SCALE GENOMIC DNA]</scope>
    <source>
        <strain evidence="2 3">MSJ-4</strain>
    </source>
</reference>
<dbReference type="InterPro" id="IPR010921">
    <property type="entry name" value="Trp_repressor/repl_initiator"/>
</dbReference>
<dbReference type="SUPFAM" id="SSF48295">
    <property type="entry name" value="TrpR-like"/>
    <property type="match status" value="1"/>
</dbReference>